<dbReference type="InterPro" id="IPR042102">
    <property type="entry name" value="RNA_pol_Rpb1_3_sf"/>
</dbReference>
<dbReference type="InterPro" id="IPR007081">
    <property type="entry name" value="RNA_pol_Rpb1_5"/>
</dbReference>
<reference evidence="9" key="1">
    <citation type="submission" date="2017-09" db="EMBL/GenBank/DDBJ databases">
        <authorList>
            <person name="Campbell M.A."/>
            <person name="Lukasik P."/>
            <person name="Simon C."/>
            <person name="McCutcheon J.P."/>
        </authorList>
    </citation>
    <scope>NUCLEOTIDE SEQUENCE [LARGE SCALE GENOMIC DNA]</scope>
    <source>
        <strain evidence="9">MAGCAS</strain>
    </source>
</reference>
<feature type="domain" description="RNA polymerase N-terminal" evidence="8">
    <location>
        <begin position="222"/>
        <end position="506"/>
    </location>
</feature>
<proteinExistence type="inferred from homology"/>
<dbReference type="Pfam" id="PF04997">
    <property type="entry name" value="RNA_pol_Rpb1_1"/>
    <property type="match status" value="1"/>
</dbReference>
<dbReference type="Proteomes" id="UP000229707">
    <property type="component" value="Unassembled WGS sequence"/>
</dbReference>
<dbReference type="Gene3D" id="2.40.40.20">
    <property type="match status" value="1"/>
</dbReference>
<organism evidence="9 10">
    <name type="scientific">Candidatus Hodgkinia cicadicola</name>
    <dbReference type="NCBI Taxonomy" id="573658"/>
    <lineage>
        <taxon>Bacteria</taxon>
        <taxon>Pseudomonadati</taxon>
        <taxon>Pseudomonadota</taxon>
        <taxon>Alphaproteobacteria</taxon>
        <taxon>Hyphomicrobiales</taxon>
        <taxon>Candidatus Hodgkinia</taxon>
    </lineage>
</organism>
<dbReference type="InterPro" id="IPR044893">
    <property type="entry name" value="RNA_pol_Rpb1_clamp_domain"/>
</dbReference>
<keyword evidence="2 7" id="KW-0808">Transferase</keyword>
<evidence type="ECO:0000256" key="3">
    <source>
        <dbReference type="ARBA" id="ARBA00022695"/>
    </source>
</evidence>
<dbReference type="Pfam" id="PF00623">
    <property type="entry name" value="RNA_pol_Rpb1_2"/>
    <property type="match status" value="2"/>
</dbReference>
<evidence type="ECO:0000256" key="1">
    <source>
        <dbReference type="ARBA" id="ARBA00022478"/>
    </source>
</evidence>
<dbReference type="GO" id="GO:0003899">
    <property type="term" value="F:DNA-directed RNA polymerase activity"/>
    <property type="evidence" value="ECO:0007669"/>
    <property type="project" value="UniProtKB-EC"/>
</dbReference>
<dbReference type="InterPro" id="IPR007080">
    <property type="entry name" value="RNA_pol_Rpb1_1"/>
</dbReference>
<sequence>MLENPKDISSIKLTIASPEAIMAHSWGEVSNPVGSDVKTNKPNFNGLFCPKIFGPVNVNECLCEEPTFDRTWICEVCGVDLGITNHDVRSRFGHISLAVPVVHTLFYKSDPNVIAILLDKTDGFIEDLTNCNLHVVIESSSDELDSDQIITTDMYRKLWGSKSKILTGGTALSYLLSKINLKMVKQSMLEMNRSVLSEDVLKGVNKRLEIVNGLIDGNIQPDLLMIRILSVLPAGLRPMVVLDEEKLVSSDLNELYKQIIIGNNIVSLMLDEIEDGSDVDFDDYLIALRDLQLAVNALIDNSSGVDKPVPYNVGALKSLMESLKGKRGMFRSNILGKRVDYSGRSVIVPGPDLLLNECEIPRVMALELFDPFVCSKLMLKRGIETESEAKYILKHDRTLANEILDEVVKYCPVLLNRAPTLHKLNIRAFWIKLTNERVIRLHPLLCSGYNADFDGDQMAVHVPLSFQAKMECSLLMMADKHVFHPAHGDPCILPTKDMILGLHYMSLTSNVQKNICLQSFSQVHRVLETGIVGLHDKVKFITKDGSVNTITSTPGRLLISEAVPVKCRFLYEWSFPNLSKQMVSDLVGLVRKHYNNQVMVLFCEHLMALGFKYSTRSGLSLSMVDFDVPSIKNSLIKKMRTMVTSTWPNLFRGDNKQSNVSISNRQSFWSIWPKLLRDIHSGIELELHCKESKRVGIKLMLDSGARGTWSQVKQLAGARGDIIGLDNQRCGIPILNSYSEGLSLIQFFRCSFSSRRGLADTSLNTASSGYLTRKLVEVTRECVIGESDCRTTFGLKVMLVIEKDFIKNRLIGRTLMKPIRSNGIIITKANELITDDNIRTILDHCGNDLWIRSPLTCHSKTGCCKLCYGIDLGSRRIVKDGGSVGMLAAQSISEPGTQLTLRTFHGKHDSKEDTGVEGIRGCLSAPLSGVVRLTNISCVCFRSEITVVGTKCRLAIEQDNMEVWGLVLKRGTTLLVTNNTNVSVGSILCFNNMVDGRCISLASGIIKLRNLIYGINVVKVMEGGLTMVGRNINSIEFNKGRSSSVCLDVGGGLVLDHFVSSEIKINLLVHSSKKVDVFDVLSEVGDNRQDSIVSDEGGAFTKLSRMFEGNIEENDCVVLANTDGYFKYGNKKPNDNVFVLDPSSSTMRPLVYHLQQNVVVVEDNKRVTKGASVVLGEPSLQEYIDVYGFDRFFNYFINTVQEIYESQGVSVNSKHIEVVLKQMVDIGYVLESGDLPIPVGKNLKWCELSKINSIAITLGMKPAVFVRRIIGINEICLNWTSALSAISFHGSTRSITKATISGKPCDVSGIKDSLILGKLPPFGTGFRYNFIKMLCLINDRIKKTKWSTDIER</sequence>
<dbReference type="InterPro" id="IPR038120">
    <property type="entry name" value="Rpb1_funnel_sf"/>
</dbReference>
<protein>
    <recommendedName>
        <fullName evidence="7">DNA-directed RNA polymerase subunit</fullName>
        <ecNumber evidence="7">2.7.7.6</ecNumber>
    </recommendedName>
</protein>
<dbReference type="InterPro" id="IPR000722">
    <property type="entry name" value="RNA_pol_asu"/>
</dbReference>
<evidence type="ECO:0000256" key="6">
    <source>
        <dbReference type="ARBA" id="ARBA00048552"/>
    </source>
</evidence>
<keyword evidence="3 7" id="KW-0548">Nucleotidyltransferase</keyword>
<keyword evidence="5 7" id="KW-0804">Transcription</keyword>
<keyword evidence="4" id="KW-0479">Metal-binding</keyword>
<comment type="caution">
    <text evidence="9">The sequence shown here is derived from an EMBL/GenBank/DDBJ whole genome shotgun (WGS) entry which is preliminary data.</text>
</comment>
<dbReference type="Gene3D" id="4.10.860.120">
    <property type="entry name" value="RNA polymerase II, clamp domain"/>
    <property type="match status" value="1"/>
</dbReference>
<dbReference type="Gene3D" id="1.10.40.90">
    <property type="match status" value="1"/>
</dbReference>
<keyword evidence="1 7" id="KW-0240">DNA-directed RNA polymerase</keyword>
<evidence type="ECO:0000256" key="2">
    <source>
        <dbReference type="ARBA" id="ARBA00022679"/>
    </source>
</evidence>
<dbReference type="EC" id="2.7.7.6" evidence="7"/>
<dbReference type="PANTHER" id="PTHR19376:SF54">
    <property type="entry name" value="DNA-DIRECTED RNA POLYMERASE SUBUNIT BETA"/>
    <property type="match status" value="1"/>
</dbReference>
<evidence type="ECO:0000259" key="8">
    <source>
        <dbReference type="SMART" id="SM00663"/>
    </source>
</evidence>
<dbReference type="Pfam" id="PF04983">
    <property type="entry name" value="RNA_pol_Rpb1_3"/>
    <property type="match status" value="1"/>
</dbReference>
<evidence type="ECO:0000256" key="7">
    <source>
        <dbReference type="RuleBase" id="RU004279"/>
    </source>
</evidence>
<dbReference type="SMART" id="SM00663">
    <property type="entry name" value="RPOLA_N"/>
    <property type="match status" value="1"/>
</dbReference>
<dbReference type="SUPFAM" id="SSF64484">
    <property type="entry name" value="beta and beta-prime subunits of DNA dependent RNA-polymerase"/>
    <property type="match status" value="1"/>
</dbReference>
<dbReference type="InterPro" id="IPR045867">
    <property type="entry name" value="DNA-dir_RpoC_beta_prime"/>
</dbReference>
<dbReference type="GO" id="GO:0000428">
    <property type="term" value="C:DNA-directed RNA polymerase complex"/>
    <property type="evidence" value="ECO:0007669"/>
    <property type="project" value="UniProtKB-KW"/>
</dbReference>
<keyword evidence="10" id="KW-1185">Reference proteome</keyword>
<dbReference type="Gene3D" id="2.40.50.100">
    <property type="match status" value="1"/>
</dbReference>
<gene>
    <name evidence="9" type="primary">rpoC</name>
    <name evidence="9" type="ORF">MAGCAS_252</name>
</gene>
<dbReference type="InterPro" id="IPR007066">
    <property type="entry name" value="RNA_pol_Rpb1_3"/>
</dbReference>
<evidence type="ECO:0000313" key="9">
    <source>
        <dbReference type="EMBL" id="PIM94864.1"/>
    </source>
</evidence>
<evidence type="ECO:0000313" key="10">
    <source>
        <dbReference type="Proteomes" id="UP000229707"/>
    </source>
</evidence>
<evidence type="ECO:0000256" key="4">
    <source>
        <dbReference type="ARBA" id="ARBA00022723"/>
    </source>
</evidence>
<dbReference type="Pfam" id="PF04998">
    <property type="entry name" value="RNA_pol_Rpb1_5"/>
    <property type="match status" value="1"/>
</dbReference>
<dbReference type="InterPro" id="IPR006592">
    <property type="entry name" value="RNA_pol_N"/>
</dbReference>
<dbReference type="EMBL" id="NXGL01000076">
    <property type="protein sequence ID" value="PIM94864.1"/>
    <property type="molecule type" value="Genomic_DNA"/>
</dbReference>
<dbReference type="PANTHER" id="PTHR19376">
    <property type="entry name" value="DNA-DIRECTED RNA POLYMERASE"/>
    <property type="match status" value="1"/>
</dbReference>
<evidence type="ECO:0000256" key="5">
    <source>
        <dbReference type="ARBA" id="ARBA00023163"/>
    </source>
</evidence>
<comment type="similarity">
    <text evidence="7">Belongs to the RNA polymerase beta' chain family.</text>
</comment>
<dbReference type="Gene3D" id="1.10.132.30">
    <property type="match status" value="1"/>
</dbReference>
<accession>A0ABX4MEN4</accession>
<comment type="catalytic activity">
    <reaction evidence="6 7">
        <text>RNA(n) + a ribonucleoside 5'-triphosphate = RNA(n+1) + diphosphate</text>
        <dbReference type="Rhea" id="RHEA:21248"/>
        <dbReference type="Rhea" id="RHEA-COMP:14527"/>
        <dbReference type="Rhea" id="RHEA-COMP:17342"/>
        <dbReference type="ChEBI" id="CHEBI:33019"/>
        <dbReference type="ChEBI" id="CHEBI:61557"/>
        <dbReference type="ChEBI" id="CHEBI:140395"/>
        <dbReference type="EC" id="2.7.7.6"/>
    </reaction>
</comment>
<dbReference type="Gene3D" id="1.10.1790.20">
    <property type="match status" value="1"/>
</dbReference>
<dbReference type="Gene3D" id="1.10.274.100">
    <property type="entry name" value="RNA polymerase Rpb1, domain 3"/>
    <property type="match status" value="2"/>
</dbReference>
<name>A0ABX4MEN4_9HYPH</name>
<comment type="function">
    <text evidence="7">DNA-dependent RNA polymerase catalyzes the transcription of DNA into RNA using the four ribonucleoside triphosphates as substrates.</text>
</comment>
<dbReference type="Gene3D" id="1.10.150.390">
    <property type="match status" value="1"/>
</dbReference>